<evidence type="ECO:0000313" key="3">
    <source>
        <dbReference type="EMBL" id="EDR08325.1"/>
    </source>
</evidence>
<dbReference type="EMBL" id="DS547102">
    <property type="protein sequence ID" value="EDR08325.1"/>
    <property type="molecule type" value="Genomic_DNA"/>
</dbReference>
<dbReference type="InterPro" id="IPR011009">
    <property type="entry name" value="Kinase-like_dom_sf"/>
</dbReference>
<feature type="compositionally biased region" description="Polar residues" evidence="1">
    <location>
        <begin position="183"/>
        <end position="198"/>
    </location>
</feature>
<feature type="region of interest" description="Disordered" evidence="1">
    <location>
        <begin position="526"/>
        <end position="552"/>
    </location>
</feature>
<dbReference type="RefSeq" id="XP_001881395.1">
    <property type="nucleotide sequence ID" value="XM_001881360.1"/>
</dbReference>
<dbReference type="Gene3D" id="3.30.200.20">
    <property type="entry name" value="Phosphorylase Kinase, domain 1"/>
    <property type="match status" value="1"/>
</dbReference>
<sequence length="1641" mass="182968">MRSNTPPRTNNLPPLQPISPSEQTSARHPSHFGDSLPQPSVLLWRNSSLQPESPGFSSSPPEGPDRKTHSIIPQENIPKPETRKRRRKAESSHAVSKVRLMDNPSASMNIPTIPLGSPEKRGSDPLELLANPIPSLVKCTRRKPKHLAGGSHRSQKTTAKETRENKSFTFSTQNPPRPLDEPTASSKQLSKEFSNSPFASLPTEHRKPPISPSPPDNIFVNSAAIPVADDKIPQQPSVPYFFTWSPPSEVDGKAKISGSSGSRPPRFWDRHLHEKFILKKVHAAPNLATLLGEVADTALKEAQARYSTAICPSQLTKENLTNSDKYTIRLTDDELGVQRFYGSSIAPLILSMAHALLGHETPLKNFFIWKSKCKGQTKAQADGFLTVNNLANQSFALPNELEKYVKLLEEWNLSNLSLWEFKSLAAGSSDVMEAIQRLPTQKDFPWTGCTTISRCESALHKGGEVTINTGRRTGPDALSPLGVASPPETRKRSHDVMSGSADVVNHHVDEVKDGDSDDELCYDDSAASSFDVDDGTPENNISEDGGKDELVDGESCFATDDPVILESKKAQRLSAKGAQALKKASHIIQQVWAEAVQNDATFMIVNAGRYEFIAYRCREKQALYLSDMIEVCNSSPAYGKLHTGLYLAAFNDALDRASQLDHLKASRQRFGPLYRRKYSHDKVNYTYEDPNDIASQKQEELELAQKGSDLHLNIGETLRRCRTMKVYAKEVPIFGAKQFQHFYRHHDVALGEELEAEHDPPKNLCLHLKELLAGAVYTCVVCLDDRTSDDRFVIKLVQEEGCEALLQEYKTYLALKAAKFEGIVEVHGVFQCDAQGMPVMGLVMSYGGCSMLQGSRECRARVRRNVVSERFEAIVKELRRHNLVHRRLRLDHLLLHKSKGPDNKETLSLSLVGWKLAKTRPPQPATLPEAAKIGDTDDPCPRLAVPGEAASTDGDRVMERLNHSFNTMPEATEIQKINSVYEHNPPVLRQAGNCIHPPSALTFYDKHLHPSLLLRHVRILPSIVADLSDIATDLVADIIEHNLPLPFMGNIPTFFEPHGDVMQDASDVGNHYVNYISEPCCALGSTLAFHPNCSQWVSIMNWDNRVLSTNSFATDGYSLRLCRGYVKPLKLYLPPVLQKLLQEDAKDELRQLLAAFPDLITGQMLAVTEEAKELVKRLWIPSMSNFFWVTPGTTGQLILSPLDSKLCGPDAQSIPSVHKKATSSHRSYSPKPHCSSRILPPPRIGTKRGRSYDPRPDPSHYIQHVRAFSIISYPSLILKQAWVQSVVQDTTFILFHCGKYDRIGVRHRATQTLYLSEAVDVNTCQDPAYGKLQVGLYVTALRDARGRLARLKASAASVAPIVQGRKRSLPDNDNETQRQKKRNKRRPHDQEAAEVDNSDKLFMEEVGHRDLALVRLEYSFYSSPVSASFLRSDASLVPGENPAPFKSPKRKAGYTAVEYISVTLGDQIGEGIIGVVHRGTLSLRTTHATLTRQVAAKLAFSKEQQRSLRHEFTIYTRLWQRNVKGILPVYGLFQDMEDGPLMLLLGYGGISLFSREQERMGSYSKCVTCSDSERGFVEALKSIHNAGVGQGDVRPHNMLVNGTDVYFIDFHYGFVGNHKAHAREERLLKDILEGEEWDSEG</sequence>
<feature type="region of interest" description="Disordered" evidence="1">
    <location>
        <begin position="1"/>
        <end position="218"/>
    </location>
</feature>
<keyword evidence="4" id="KW-1185">Reference proteome</keyword>
<organism evidence="4">
    <name type="scientific">Laccaria bicolor (strain S238N-H82 / ATCC MYA-4686)</name>
    <name type="common">Bicoloured deceiver</name>
    <name type="synonym">Laccaria laccata var. bicolor</name>
    <dbReference type="NCBI Taxonomy" id="486041"/>
    <lineage>
        <taxon>Eukaryota</taxon>
        <taxon>Fungi</taxon>
        <taxon>Dikarya</taxon>
        <taxon>Basidiomycota</taxon>
        <taxon>Agaricomycotina</taxon>
        <taxon>Agaricomycetes</taxon>
        <taxon>Agaricomycetidae</taxon>
        <taxon>Agaricales</taxon>
        <taxon>Agaricineae</taxon>
        <taxon>Hydnangiaceae</taxon>
        <taxon>Laccaria</taxon>
    </lineage>
</organism>
<dbReference type="GO" id="GO:0005524">
    <property type="term" value="F:ATP binding"/>
    <property type="evidence" value="ECO:0007669"/>
    <property type="project" value="InterPro"/>
</dbReference>
<dbReference type="KEGG" id="lbc:LACBIDRAFT_327453"/>
<dbReference type="HOGENOM" id="CLU_242814_0_0_1"/>
<evidence type="ECO:0000313" key="4">
    <source>
        <dbReference type="Proteomes" id="UP000001194"/>
    </source>
</evidence>
<reference evidence="3 4" key="1">
    <citation type="journal article" date="2008" name="Nature">
        <title>The genome of Laccaria bicolor provides insights into mycorrhizal symbiosis.</title>
        <authorList>
            <person name="Martin F."/>
            <person name="Aerts A."/>
            <person name="Ahren D."/>
            <person name="Brun A."/>
            <person name="Danchin E.G.J."/>
            <person name="Duchaussoy F."/>
            <person name="Gibon J."/>
            <person name="Kohler A."/>
            <person name="Lindquist E."/>
            <person name="Pereda V."/>
            <person name="Salamov A."/>
            <person name="Shapiro H.J."/>
            <person name="Wuyts J."/>
            <person name="Blaudez D."/>
            <person name="Buee M."/>
            <person name="Brokstein P."/>
            <person name="Canbaeck B."/>
            <person name="Cohen D."/>
            <person name="Courty P.E."/>
            <person name="Coutinho P.M."/>
            <person name="Delaruelle C."/>
            <person name="Detter J.C."/>
            <person name="Deveau A."/>
            <person name="DiFazio S."/>
            <person name="Duplessis S."/>
            <person name="Fraissinet-Tachet L."/>
            <person name="Lucic E."/>
            <person name="Frey-Klett P."/>
            <person name="Fourrey C."/>
            <person name="Feussner I."/>
            <person name="Gay G."/>
            <person name="Grimwood J."/>
            <person name="Hoegger P.J."/>
            <person name="Jain P."/>
            <person name="Kilaru S."/>
            <person name="Labbe J."/>
            <person name="Lin Y.C."/>
            <person name="Legue V."/>
            <person name="Le Tacon F."/>
            <person name="Marmeisse R."/>
            <person name="Melayah D."/>
            <person name="Montanini B."/>
            <person name="Muratet M."/>
            <person name="Nehls U."/>
            <person name="Niculita-Hirzel H."/>
            <person name="Oudot-Le Secq M.P."/>
            <person name="Peter M."/>
            <person name="Quesneville H."/>
            <person name="Rajashekar B."/>
            <person name="Reich M."/>
            <person name="Rouhier N."/>
            <person name="Schmutz J."/>
            <person name="Yin T."/>
            <person name="Chalot M."/>
            <person name="Henrissat B."/>
            <person name="Kuees U."/>
            <person name="Lucas S."/>
            <person name="Van de Peer Y."/>
            <person name="Podila G.K."/>
            <person name="Polle A."/>
            <person name="Pukkila P.J."/>
            <person name="Richardson P.M."/>
            <person name="Rouze P."/>
            <person name="Sanders I.R."/>
            <person name="Stajich J.E."/>
            <person name="Tunlid A."/>
            <person name="Tuskan G."/>
            <person name="Grigoriev I.V."/>
        </authorList>
    </citation>
    <scope>NUCLEOTIDE SEQUENCE [LARGE SCALE GENOMIC DNA]</scope>
    <source>
        <strain evidence="4">S238N-H82 / ATCC MYA-4686</strain>
    </source>
</reference>
<feature type="compositionally biased region" description="Low complexity" evidence="1">
    <location>
        <begin position="51"/>
        <end position="60"/>
    </location>
</feature>
<proteinExistence type="predicted"/>
<evidence type="ECO:0000259" key="2">
    <source>
        <dbReference type="PROSITE" id="PS50011"/>
    </source>
</evidence>
<feature type="region of interest" description="Disordered" evidence="1">
    <location>
        <begin position="1363"/>
        <end position="1398"/>
    </location>
</feature>
<dbReference type="SUPFAM" id="SSF56112">
    <property type="entry name" value="Protein kinase-like (PK-like)"/>
    <property type="match status" value="2"/>
</dbReference>
<feature type="region of interest" description="Disordered" evidence="1">
    <location>
        <begin position="1214"/>
        <end position="1257"/>
    </location>
</feature>
<name>B0DB47_LACBS</name>
<dbReference type="InParanoid" id="B0DB47"/>
<feature type="region of interest" description="Disordered" evidence="1">
    <location>
        <begin position="466"/>
        <end position="505"/>
    </location>
</feature>
<feature type="compositionally biased region" description="Low complexity" evidence="1">
    <location>
        <begin position="1"/>
        <end position="13"/>
    </location>
</feature>
<evidence type="ECO:0000256" key="1">
    <source>
        <dbReference type="SAM" id="MobiDB-lite"/>
    </source>
</evidence>
<accession>B0DB47</accession>
<feature type="region of interest" description="Disordered" evidence="1">
    <location>
        <begin position="920"/>
        <end position="940"/>
    </location>
</feature>
<dbReference type="GeneID" id="6076755"/>
<dbReference type="OrthoDB" id="3055171at2759"/>
<protein>
    <submittedName>
        <fullName evidence="3">Predicted protein</fullName>
    </submittedName>
</protein>
<feature type="domain" description="Protein kinase" evidence="2">
    <location>
        <begin position="1462"/>
        <end position="1641"/>
    </location>
</feature>
<gene>
    <name evidence="3" type="ORF">LACBIDRAFT_327453</name>
</gene>
<feature type="compositionally biased region" description="Polar residues" evidence="1">
    <location>
        <begin position="18"/>
        <end position="27"/>
    </location>
</feature>
<dbReference type="Gene3D" id="1.10.510.10">
    <property type="entry name" value="Transferase(Phosphotransferase) domain 1"/>
    <property type="match status" value="1"/>
</dbReference>
<dbReference type="InterPro" id="IPR000719">
    <property type="entry name" value="Prot_kinase_dom"/>
</dbReference>
<dbReference type="Proteomes" id="UP000001194">
    <property type="component" value="Unassembled WGS sequence"/>
</dbReference>
<dbReference type="PROSITE" id="PS50011">
    <property type="entry name" value="PROTEIN_KINASE_DOM"/>
    <property type="match status" value="1"/>
</dbReference>
<dbReference type="GO" id="GO:0004672">
    <property type="term" value="F:protein kinase activity"/>
    <property type="evidence" value="ECO:0007669"/>
    <property type="project" value="InterPro"/>
</dbReference>